<evidence type="ECO:0000256" key="8">
    <source>
        <dbReference type="ARBA" id="ARBA00023303"/>
    </source>
</evidence>
<gene>
    <name evidence="10" type="ORF">CXB51_018888</name>
</gene>
<keyword evidence="5 9" id="KW-1133">Transmembrane helix</keyword>
<protein>
    <recommendedName>
        <fullName evidence="12">Aluminum-activated malate transporter</fullName>
    </recommendedName>
</protein>
<evidence type="ECO:0000256" key="3">
    <source>
        <dbReference type="ARBA" id="ARBA00022448"/>
    </source>
</evidence>
<sequence length="432" mass="47618">MASSAVIAINVDREGVALAPPYSSKSQKKKLDRFYCQPIVSILNQKPMNGHDMRKVIHSVKVGVALVLVSLLYLLGPLYKRVGDNAMWAIMTVVVIFEFFAGLATLSKGLNRGIGTVLGGGLGCLGAAFAQAVGGVGKAIVVGIAVFIFGAGATYTRQIPNIKKKYDYGALIFILTFNLVVVSGLRADQVLELARDRLATIVMGFAICIFISLLVFPIWAGDELHHSLISRFEDLAFSLEGFSKEYFENDNHKEKKLSANFSSKCKSILHSKAKDESLVNFARWEPWHGKFGFSYPWGKYLKIGEDLRDLAIIILSLKGCHDQSSEILEESVKEACEGIIASLAWTIKELGESIKEMSKCRYEEMIVPKMKSVRIEVSAIVNPFALETYLENSDGLGFASFVHSLMKMVEKLEELAKEVEELGQVGGFHENS</sequence>
<evidence type="ECO:0000256" key="9">
    <source>
        <dbReference type="SAM" id="Phobius"/>
    </source>
</evidence>
<evidence type="ECO:0000256" key="6">
    <source>
        <dbReference type="ARBA" id="ARBA00023065"/>
    </source>
</evidence>
<dbReference type="OrthoDB" id="68611at2759"/>
<evidence type="ECO:0000256" key="1">
    <source>
        <dbReference type="ARBA" id="ARBA00004141"/>
    </source>
</evidence>
<accession>A0A8J5Y9G7</accession>
<keyword evidence="8" id="KW-0407">Ion channel</keyword>
<dbReference type="PANTHER" id="PTHR31086">
    <property type="entry name" value="ALUMINUM-ACTIVATED MALATE TRANSPORTER 10"/>
    <property type="match status" value="1"/>
</dbReference>
<dbReference type="AlphaFoldDB" id="A0A8J5Y9G7"/>
<comment type="subcellular location">
    <subcellularLocation>
        <location evidence="1">Membrane</location>
        <topology evidence="1">Multi-pass membrane protein</topology>
    </subcellularLocation>
</comment>
<dbReference type="GO" id="GO:0016020">
    <property type="term" value="C:membrane"/>
    <property type="evidence" value="ECO:0007669"/>
    <property type="project" value="UniProtKB-SubCell"/>
</dbReference>
<comment type="caution">
    <text evidence="10">The sequence shown here is derived from an EMBL/GenBank/DDBJ whole genome shotgun (WGS) entry which is preliminary data.</text>
</comment>
<dbReference type="Proteomes" id="UP000701853">
    <property type="component" value="Chromosome 8"/>
</dbReference>
<evidence type="ECO:0000256" key="5">
    <source>
        <dbReference type="ARBA" id="ARBA00022989"/>
    </source>
</evidence>
<comment type="similarity">
    <text evidence="2">Belongs to the aromatic acid exporter (TC 2.A.85) family.</text>
</comment>
<evidence type="ECO:0000256" key="4">
    <source>
        <dbReference type="ARBA" id="ARBA00022692"/>
    </source>
</evidence>
<feature type="transmembrane region" description="Helical" evidence="9">
    <location>
        <begin position="113"/>
        <end position="133"/>
    </location>
</feature>
<keyword evidence="6" id="KW-0406">Ion transport</keyword>
<feature type="transmembrane region" description="Helical" evidence="9">
    <location>
        <begin position="56"/>
        <end position="75"/>
    </location>
</feature>
<dbReference type="GO" id="GO:0015743">
    <property type="term" value="P:malate transport"/>
    <property type="evidence" value="ECO:0007669"/>
    <property type="project" value="InterPro"/>
</dbReference>
<organism evidence="10 11">
    <name type="scientific">Gossypium anomalum</name>
    <dbReference type="NCBI Taxonomy" id="47600"/>
    <lineage>
        <taxon>Eukaryota</taxon>
        <taxon>Viridiplantae</taxon>
        <taxon>Streptophyta</taxon>
        <taxon>Embryophyta</taxon>
        <taxon>Tracheophyta</taxon>
        <taxon>Spermatophyta</taxon>
        <taxon>Magnoliopsida</taxon>
        <taxon>eudicotyledons</taxon>
        <taxon>Gunneridae</taxon>
        <taxon>Pentapetalae</taxon>
        <taxon>rosids</taxon>
        <taxon>malvids</taxon>
        <taxon>Malvales</taxon>
        <taxon>Malvaceae</taxon>
        <taxon>Malvoideae</taxon>
        <taxon>Gossypium</taxon>
    </lineage>
</organism>
<keyword evidence="11" id="KW-1185">Reference proteome</keyword>
<dbReference type="EMBL" id="JAHUZN010000008">
    <property type="protein sequence ID" value="KAG8485546.1"/>
    <property type="molecule type" value="Genomic_DNA"/>
</dbReference>
<evidence type="ECO:0000313" key="11">
    <source>
        <dbReference type="Proteomes" id="UP000701853"/>
    </source>
</evidence>
<evidence type="ECO:0000256" key="7">
    <source>
        <dbReference type="ARBA" id="ARBA00023136"/>
    </source>
</evidence>
<keyword evidence="7 9" id="KW-0472">Membrane</keyword>
<dbReference type="Pfam" id="PF11744">
    <property type="entry name" value="ALMT"/>
    <property type="match status" value="1"/>
</dbReference>
<proteinExistence type="inferred from homology"/>
<evidence type="ECO:0000313" key="10">
    <source>
        <dbReference type="EMBL" id="KAG8485546.1"/>
    </source>
</evidence>
<evidence type="ECO:0008006" key="12">
    <source>
        <dbReference type="Google" id="ProtNLM"/>
    </source>
</evidence>
<name>A0A8J5Y9G7_9ROSI</name>
<keyword evidence="3" id="KW-0813">Transport</keyword>
<reference evidence="10 11" key="1">
    <citation type="journal article" date="2021" name="bioRxiv">
        <title>The Gossypium anomalum genome as a resource for cotton improvement and evolutionary analysis of hybrid incompatibility.</title>
        <authorList>
            <person name="Grover C.E."/>
            <person name="Yuan D."/>
            <person name="Arick M.A."/>
            <person name="Miller E.R."/>
            <person name="Hu G."/>
            <person name="Peterson D.G."/>
            <person name="Wendel J.F."/>
            <person name="Udall J.A."/>
        </authorList>
    </citation>
    <scope>NUCLEOTIDE SEQUENCE [LARGE SCALE GENOMIC DNA]</scope>
    <source>
        <strain evidence="10">JFW-Udall</strain>
        <tissue evidence="10">Leaf</tissue>
    </source>
</reference>
<dbReference type="GO" id="GO:0034220">
    <property type="term" value="P:monoatomic ion transmembrane transport"/>
    <property type="evidence" value="ECO:0007669"/>
    <property type="project" value="UniProtKB-KW"/>
</dbReference>
<keyword evidence="4 9" id="KW-0812">Transmembrane</keyword>
<feature type="transmembrane region" description="Helical" evidence="9">
    <location>
        <begin position="87"/>
        <end position="106"/>
    </location>
</feature>
<dbReference type="InterPro" id="IPR020966">
    <property type="entry name" value="ALMT"/>
</dbReference>
<feature type="transmembrane region" description="Helical" evidence="9">
    <location>
        <begin position="198"/>
        <end position="221"/>
    </location>
</feature>
<evidence type="ECO:0000256" key="2">
    <source>
        <dbReference type="ARBA" id="ARBA00007079"/>
    </source>
</evidence>
<feature type="transmembrane region" description="Helical" evidence="9">
    <location>
        <begin position="168"/>
        <end position="186"/>
    </location>
</feature>